<dbReference type="Pfam" id="PF05489">
    <property type="entry name" value="Phage_tail_X"/>
    <property type="match status" value="1"/>
</dbReference>
<protein>
    <submittedName>
        <fullName evidence="1">Phage Tail Protein X</fullName>
    </submittedName>
</protein>
<dbReference type="EMBL" id="LN483079">
    <property type="protein sequence ID" value="CEA05783.1"/>
    <property type="molecule type" value="Genomic_DNA"/>
</dbReference>
<name>A0A078MEM4_9BACL</name>
<reference evidence="1" key="1">
    <citation type="submission" date="2014-07" db="EMBL/GenBank/DDBJ databases">
        <authorList>
            <person name="Urmite Genomes Urmite Genomes"/>
        </authorList>
    </citation>
    <scope>NUCLEOTIDE SEQUENCE</scope>
    <source>
        <strain evidence="1">13S34_air</strain>
    </source>
</reference>
<dbReference type="AlphaFoldDB" id="A0A078MEM4"/>
<gene>
    <name evidence="1" type="ORF">BN1050_02648</name>
</gene>
<organism evidence="1">
    <name type="scientific">Metalysinibacillus saudimassiliensis</name>
    <dbReference type="NCBI Taxonomy" id="1461583"/>
    <lineage>
        <taxon>Bacteria</taxon>
        <taxon>Bacillati</taxon>
        <taxon>Bacillota</taxon>
        <taxon>Bacilli</taxon>
        <taxon>Bacillales</taxon>
        <taxon>Caryophanaceae</taxon>
        <taxon>Metalysinibacillus</taxon>
    </lineage>
</organism>
<dbReference type="HOGENOM" id="CLU_175462_0_2_9"/>
<sequence>MRVYNTIQGDTWDIISQKVYGHSLGMQHLIHANLDYIEVGVFSAGIQIIVPADETARITINRPPWFE</sequence>
<dbReference type="PATRIC" id="fig|1461583.4.peg.2540"/>
<proteinExistence type="predicted"/>
<dbReference type="InterPro" id="IPR008861">
    <property type="entry name" value="GpX-like"/>
</dbReference>
<accession>A0A078MEM4</accession>
<evidence type="ECO:0000313" key="1">
    <source>
        <dbReference type="EMBL" id="CEA05783.1"/>
    </source>
</evidence>